<keyword evidence="2" id="KW-1185">Reference proteome</keyword>
<dbReference type="EMBL" id="VCQV01000003">
    <property type="protein sequence ID" value="TWP38179.1"/>
    <property type="molecule type" value="Genomic_DNA"/>
</dbReference>
<dbReference type="InterPro" id="IPR029057">
    <property type="entry name" value="PRTase-like"/>
</dbReference>
<dbReference type="OrthoDB" id="5144393at2"/>
<sequence>MGMQNVRRVTAHVLTGAPERLRDVRSGAAFDADAYSRMKHGDLDAIEALGGELARVLLADLPSLVSSPAAPVFPVAYLEVPPSCYFLADVVLRAVNERRHAAGTAPGRIVKVHKDSVTHTDYATATPEQRRAELSRIAFRLDEPIEGNAVVVVDDVRVTGHAEATILRALAGGRPASLVTAYVAVCDDDLARTPQVESALNQARVTSVLDLLPAIRAGRFVLTIRFLKRALASPDLARLVGECPRSVVEAMCAGAEATGPSFVTAYAEGMAVLEAALGGPGGPRDGGRGGPVGGISQVAHA</sequence>
<reference evidence="1 2" key="1">
    <citation type="submission" date="2019-05" db="EMBL/GenBank/DDBJ databases">
        <authorList>
            <person name="Lee S.D."/>
        </authorList>
    </citation>
    <scope>NUCLEOTIDE SEQUENCE [LARGE SCALE GENOMIC DNA]</scope>
    <source>
        <strain evidence="1 2">C5-26</strain>
    </source>
</reference>
<dbReference type="InterPro" id="IPR028944">
    <property type="entry name" value="PRTase_ComF-like"/>
</dbReference>
<name>A0A563E798_9MICO</name>
<organism evidence="1 2">
    <name type="scientific">Leekyejoonella antrihumi</name>
    <dbReference type="NCBI Taxonomy" id="1660198"/>
    <lineage>
        <taxon>Bacteria</taxon>
        <taxon>Bacillati</taxon>
        <taxon>Actinomycetota</taxon>
        <taxon>Actinomycetes</taxon>
        <taxon>Micrococcales</taxon>
        <taxon>Dermacoccaceae</taxon>
        <taxon>Leekyejoonella</taxon>
    </lineage>
</organism>
<evidence type="ECO:0000313" key="1">
    <source>
        <dbReference type="EMBL" id="TWP38179.1"/>
    </source>
</evidence>
<dbReference type="AlphaFoldDB" id="A0A563E798"/>
<evidence type="ECO:0000313" key="2">
    <source>
        <dbReference type="Proteomes" id="UP000320244"/>
    </source>
</evidence>
<proteinExistence type="predicted"/>
<protein>
    <recommendedName>
        <fullName evidence="3">Phosphoribosyltransferase</fullName>
    </recommendedName>
</protein>
<accession>A0A563E798</accession>
<dbReference type="Pfam" id="PF15610">
    <property type="entry name" value="PRTase_3"/>
    <property type="match status" value="1"/>
</dbReference>
<dbReference type="Proteomes" id="UP000320244">
    <property type="component" value="Unassembled WGS sequence"/>
</dbReference>
<gene>
    <name evidence="1" type="ORF">FGL98_02825</name>
</gene>
<comment type="caution">
    <text evidence="1">The sequence shown here is derived from an EMBL/GenBank/DDBJ whole genome shotgun (WGS) entry which is preliminary data.</text>
</comment>
<evidence type="ECO:0008006" key="3">
    <source>
        <dbReference type="Google" id="ProtNLM"/>
    </source>
</evidence>
<dbReference type="SUPFAM" id="SSF53271">
    <property type="entry name" value="PRTase-like"/>
    <property type="match status" value="1"/>
</dbReference>
<dbReference type="Gene3D" id="3.40.50.2020">
    <property type="match status" value="1"/>
</dbReference>
<reference evidence="1 2" key="2">
    <citation type="submission" date="2019-08" db="EMBL/GenBank/DDBJ databases">
        <title>Jejuicoccus antrihumi gen. nov., sp. nov., a new member of the family Dermacoccaceae isolated from a cave.</title>
        <authorList>
            <person name="Schumann P."/>
            <person name="Kim I.S."/>
        </authorList>
    </citation>
    <scope>NUCLEOTIDE SEQUENCE [LARGE SCALE GENOMIC DNA]</scope>
    <source>
        <strain evidence="1 2">C5-26</strain>
    </source>
</reference>